<evidence type="ECO:0000313" key="2">
    <source>
        <dbReference type="Proteomes" id="UP000191897"/>
    </source>
</evidence>
<accession>A0A1S7P5K9</accession>
<evidence type="ECO:0000313" key="1">
    <source>
        <dbReference type="EMBL" id="CUX16157.1"/>
    </source>
</evidence>
<dbReference type="EMBL" id="FBWC01000008">
    <property type="protein sequence ID" value="CUX16157.1"/>
    <property type="molecule type" value="Genomic_DNA"/>
</dbReference>
<protein>
    <submittedName>
        <fullName evidence="1">Uncharacterized protein</fullName>
    </submittedName>
</protein>
<organism evidence="1 2">
    <name type="scientific">Agrobacterium tumefaciens str. Kerr 14</name>
    <dbReference type="NCBI Taxonomy" id="1183424"/>
    <lineage>
        <taxon>Bacteria</taxon>
        <taxon>Pseudomonadati</taxon>
        <taxon>Pseudomonadota</taxon>
        <taxon>Alphaproteobacteria</taxon>
        <taxon>Hyphomicrobiales</taxon>
        <taxon>Rhizobiaceae</taxon>
        <taxon>Rhizobium/Agrobacterium group</taxon>
        <taxon>Agrobacterium</taxon>
        <taxon>Agrobacterium tumefaciens complex</taxon>
    </lineage>
</organism>
<name>A0A1S7P5K9_AGRTU</name>
<dbReference type="AlphaFoldDB" id="A0A1S7P5K9"/>
<gene>
    <name evidence="1" type="ORF">AGR4C_Cc160085</name>
</gene>
<dbReference type="Proteomes" id="UP000191897">
    <property type="component" value="Unassembled WGS sequence"/>
</dbReference>
<sequence length="105" mass="12195">MSSQRLKCLVAHSCSPRLSILTPSPRAWSGVYCDQVFDRAGLYWRRGRAAAGYRIKSGVTEEWFSAVVQRFRTIVRAAHFPHIAFDICRINRHINLPNDKIFIFW</sequence>
<proteinExistence type="predicted"/>
<reference evidence="1 2" key="1">
    <citation type="submission" date="2016-01" db="EMBL/GenBank/DDBJ databases">
        <authorList>
            <person name="Oliw E.H."/>
        </authorList>
    </citation>
    <scope>NUCLEOTIDE SEQUENCE [LARGE SCALE GENOMIC DNA]</scope>
    <source>
        <strain evidence="1 2">Kerr 14</strain>
    </source>
</reference>